<keyword evidence="8" id="KW-1185">Reference proteome</keyword>
<keyword evidence="6" id="KW-0119">Carbohydrate metabolism</keyword>
<dbReference type="PANTHER" id="PTHR46193">
    <property type="entry name" value="6-PHOSPHOGLUCONATE PHOSPHATASE"/>
    <property type="match status" value="1"/>
</dbReference>
<organism evidence="7 8">
    <name type="scientific">Neiella marina</name>
    <dbReference type="NCBI Taxonomy" id="508461"/>
    <lineage>
        <taxon>Bacteria</taxon>
        <taxon>Pseudomonadati</taxon>
        <taxon>Pseudomonadota</taxon>
        <taxon>Gammaproteobacteria</taxon>
        <taxon>Alteromonadales</taxon>
        <taxon>Echinimonadaceae</taxon>
        <taxon>Neiella</taxon>
    </lineage>
</organism>
<dbReference type="SFLD" id="SFLDS00003">
    <property type="entry name" value="Haloacid_Dehalogenase"/>
    <property type="match status" value="1"/>
</dbReference>
<evidence type="ECO:0000256" key="3">
    <source>
        <dbReference type="ARBA" id="ARBA00022723"/>
    </source>
</evidence>
<dbReference type="Gene3D" id="1.10.150.240">
    <property type="entry name" value="Putative phosphatase, domain 2"/>
    <property type="match status" value="1"/>
</dbReference>
<dbReference type="SUPFAM" id="SSF56784">
    <property type="entry name" value="HAD-like"/>
    <property type="match status" value="1"/>
</dbReference>
<reference evidence="8" key="1">
    <citation type="journal article" date="2019" name="Int. J. Syst. Evol. Microbiol.">
        <title>The Global Catalogue of Microorganisms (GCM) 10K type strain sequencing project: providing services to taxonomists for standard genome sequencing and annotation.</title>
        <authorList>
            <consortium name="The Broad Institute Genomics Platform"/>
            <consortium name="The Broad Institute Genome Sequencing Center for Infectious Disease"/>
            <person name="Wu L."/>
            <person name="Ma J."/>
        </authorList>
    </citation>
    <scope>NUCLEOTIDE SEQUENCE [LARGE SCALE GENOMIC DNA]</scope>
    <source>
        <strain evidence="8">CGMCC 1.10130</strain>
    </source>
</reference>
<dbReference type="AlphaFoldDB" id="A0A8J2U383"/>
<keyword evidence="5" id="KW-0460">Magnesium</keyword>
<evidence type="ECO:0000256" key="2">
    <source>
        <dbReference type="ARBA" id="ARBA00006171"/>
    </source>
</evidence>
<dbReference type="Proteomes" id="UP000619743">
    <property type="component" value="Unassembled WGS sequence"/>
</dbReference>
<dbReference type="SFLD" id="SFLDG01135">
    <property type="entry name" value="C1.5.6:_HAD__Beta-PGM__Phospha"/>
    <property type="match status" value="1"/>
</dbReference>
<dbReference type="InterPro" id="IPR036412">
    <property type="entry name" value="HAD-like_sf"/>
</dbReference>
<dbReference type="InterPro" id="IPR023214">
    <property type="entry name" value="HAD_sf"/>
</dbReference>
<comment type="cofactor">
    <cofactor evidence="1">
        <name>Mg(2+)</name>
        <dbReference type="ChEBI" id="CHEBI:18420"/>
    </cofactor>
</comment>
<dbReference type="CDD" id="cd07505">
    <property type="entry name" value="HAD_BPGM-like"/>
    <property type="match status" value="1"/>
</dbReference>
<dbReference type="EMBL" id="BMDX01000003">
    <property type="protein sequence ID" value="GGA70437.1"/>
    <property type="molecule type" value="Genomic_DNA"/>
</dbReference>
<protein>
    <submittedName>
        <fullName evidence="7">2-deoxyglucose-6-phosphate phosphatase</fullName>
    </submittedName>
</protein>
<dbReference type="FunFam" id="3.40.50.1000:FF:000036">
    <property type="entry name" value="HAD family hydrolase"/>
    <property type="match status" value="1"/>
</dbReference>
<evidence type="ECO:0000256" key="4">
    <source>
        <dbReference type="ARBA" id="ARBA00022801"/>
    </source>
</evidence>
<proteinExistence type="inferred from homology"/>
<sequence length="219" mass="24008">MQAIIFDMDGVIIDSEPFWQQAEVEVFQRYGVPVSADMTLQTMGLRIDLVVDYWFKQYRCDTPKQVLVDEMLARVNQLVSQQGQALPGFHALLQLIKEQGITVGLATSSPLSMADNVIERLGIEGQFDAVNSAEILPYGKPHPQVYLDCAAALGVDPLDCLAIEDSVTGLTAAKAARMTAIAVPPQISFEKPQYGIADTKVTSLEQVNQTLLSQLGFDF</sequence>
<evidence type="ECO:0000313" key="7">
    <source>
        <dbReference type="EMBL" id="GGA70437.1"/>
    </source>
</evidence>
<evidence type="ECO:0000256" key="6">
    <source>
        <dbReference type="ARBA" id="ARBA00023277"/>
    </source>
</evidence>
<dbReference type="NCBIfam" id="TIGR01509">
    <property type="entry name" value="HAD-SF-IA-v3"/>
    <property type="match status" value="1"/>
</dbReference>
<evidence type="ECO:0000313" key="8">
    <source>
        <dbReference type="Proteomes" id="UP000619743"/>
    </source>
</evidence>
<keyword evidence="4" id="KW-0378">Hydrolase</keyword>
<dbReference type="SFLD" id="SFLDG01129">
    <property type="entry name" value="C1.5:_HAD__Beta-PGM__Phosphata"/>
    <property type="match status" value="1"/>
</dbReference>
<gene>
    <name evidence="7" type="primary">yniC</name>
    <name evidence="7" type="ORF">GCM10011369_10170</name>
</gene>
<dbReference type="Pfam" id="PF00702">
    <property type="entry name" value="Hydrolase"/>
    <property type="match status" value="1"/>
</dbReference>
<evidence type="ECO:0000256" key="5">
    <source>
        <dbReference type="ARBA" id="ARBA00022842"/>
    </source>
</evidence>
<dbReference type="InterPro" id="IPR023198">
    <property type="entry name" value="PGP-like_dom2"/>
</dbReference>
<evidence type="ECO:0000256" key="1">
    <source>
        <dbReference type="ARBA" id="ARBA00001946"/>
    </source>
</evidence>
<dbReference type="GO" id="GO:0000287">
    <property type="term" value="F:magnesium ion binding"/>
    <property type="evidence" value="ECO:0007669"/>
    <property type="project" value="UniProtKB-ARBA"/>
</dbReference>
<keyword evidence="3" id="KW-0479">Metal-binding</keyword>
<dbReference type="NCBIfam" id="NF008087">
    <property type="entry name" value="PRK10826.1"/>
    <property type="match status" value="1"/>
</dbReference>
<dbReference type="PANTHER" id="PTHR46193:SF18">
    <property type="entry name" value="HEXITOL PHOSPHATASE B"/>
    <property type="match status" value="1"/>
</dbReference>
<comment type="caution">
    <text evidence="7">The sequence shown here is derived from an EMBL/GenBank/DDBJ whole genome shotgun (WGS) entry which is preliminary data.</text>
</comment>
<dbReference type="GO" id="GO:0016787">
    <property type="term" value="F:hydrolase activity"/>
    <property type="evidence" value="ECO:0007669"/>
    <property type="project" value="UniProtKB-KW"/>
</dbReference>
<dbReference type="InterPro" id="IPR006439">
    <property type="entry name" value="HAD-SF_hydro_IA"/>
</dbReference>
<dbReference type="PRINTS" id="PR00413">
    <property type="entry name" value="HADHALOGNASE"/>
</dbReference>
<accession>A0A8J2U383</accession>
<comment type="similarity">
    <text evidence="2">Belongs to the HAD-like hydrolase superfamily. CbbY/CbbZ/Gph/YieH family.</text>
</comment>
<dbReference type="Gene3D" id="3.40.50.1000">
    <property type="entry name" value="HAD superfamily/HAD-like"/>
    <property type="match status" value="1"/>
</dbReference>
<dbReference type="InterPro" id="IPR051600">
    <property type="entry name" value="Beta-PGM-like"/>
</dbReference>
<name>A0A8J2U383_9GAMM</name>
<dbReference type="RefSeq" id="WP_229744637.1">
    <property type="nucleotide sequence ID" value="NZ_BMDX01000003.1"/>
</dbReference>